<sequence>MNEKPIAANDRKITLTASMPGEGSGTRLALSETEQGITVKWKEGDKLNLCFVSGTTVKTVSGVAVTNIRNDGKTGDFAIDIPEGISDPFDLYGVYRCRVHRTRLQD</sequence>
<dbReference type="EMBL" id="VSSQ01143030">
    <property type="protein sequence ID" value="MPN63499.1"/>
    <property type="molecule type" value="Genomic_DNA"/>
</dbReference>
<protein>
    <submittedName>
        <fullName evidence="1">Uncharacterized protein</fullName>
    </submittedName>
</protein>
<proteinExistence type="predicted"/>
<accession>A0A645JLA4</accession>
<organism evidence="1">
    <name type="scientific">bioreactor metagenome</name>
    <dbReference type="NCBI Taxonomy" id="1076179"/>
    <lineage>
        <taxon>unclassified sequences</taxon>
        <taxon>metagenomes</taxon>
        <taxon>ecological metagenomes</taxon>
    </lineage>
</organism>
<dbReference type="AlphaFoldDB" id="A0A645JLA4"/>
<reference evidence="1" key="1">
    <citation type="submission" date="2019-08" db="EMBL/GenBank/DDBJ databases">
        <authorList>
            <person name="Kucharzyk K."/>
            <person name="Murdoch R.W."/>
            <person name="Higgins S."/>
            <person name="Loffler F."/>
        </authorList>
    </citation>
    <scope>NUCLEOTIDE SEQUENCE</scope>
</reference>
<name>A0A645JLA4_9ZZZZ</name>
<gene>
    <name evidence="1" type="ORF">SDC9_211263</name>
</gene>
<evidence type="ECO:0000313" key="1">
    <source>
        <dbReference type="EMBL" id="MPN63499.1"/>
    </source>
</evidence>
<comment type="caution">
    <text evidence="1">The sequence shown here is derived from an EMBL/GenBank/DDBJ whole genome shotgun (WGS) entry which is preliminary data.</text>
</comment>